<evidence type="ECO:0000313" key="4">
    <source>
        <dbReference type="Proteomes" id="UP000253792"/>
    </source>
</evidence>
<dbReference type="GO" id="GO:0031167">
    <property type="term" value="P:rRNA methylation"/>
    <property type="evidence" value="ECO:0007669"/>
    <property type="project" value="InterPro"/>
</dbReference>
<dbReference type="EMBL" id="PPTP01000003">
    <property type="protein sequence ID" value="RDB56064.1"/>
    <property type="molecule type" value="Genomic_DNA"/>
</dbReference>
<evidence type="ECO:0000313" key="3">
    <source>
        <dbReference type="EMBL" id="RDB56064.1"/>
    </source>
</evidence>
<evidence type="ECO:0000256" key="1">
    <source>
        <dbReference type="ARBA" id="ARBA00022603"/>
    </source>
</evidence>
<gene>
    <name evidence="3" type="primary">rsmD</name>
    <name evidence="3" type="ORF">C1880_03980</name>
</gene>
<dbReference type="Gene3D" id="3.40.50.150">
    <property type="entry name" value="Vaccinia Virus protein VP39"/>
    <property type="match status" value="1"/>
</dbReference>
<protein>
    <submittedName>
        <fullName evidence="3">16S rRNA (Guanine(966)-N(2))-methyltransferase RsmD</fullName>
    </submittedName>
</protein>
<keyword evidence="1 3" id="KW-0489">Methyltransferase</keyword>
<proteinExistence type="predicted"/>
<organism evidence="3 4">
    <name type="scientific">Senegalimassilia anaerobia</name>
    <dbReference type="NCBI Taxonomy" id="1473216"/>
    <lineage>
        <taxon>Bacteria</taxon>
        <taxon>Bacillati</taxon>
        <taxon>Actinomycetota</taxon>
        <taxon>Coriobacteriia</taxon>
        <taxon>Coriobacteriales</taxon>
        <taxon>Coriobacteriaceae</taxon>
        <taxon>Senegalimassilia</taxon>
    </lineage>
</organism>
<dbReference type="InterPro" id="IPR029063">
    <property type="entry name" value="SAM-dependent_MTases_sf"/>
</dbReference>
<dbReference type="GO" id="GO:0008168">
    <property type="term" value="F:methyltransferase activity"/>
    <property type="evidence" value="ECO:0007669"/>
    <property type="project" value="UniProtKB-KW"/>
</dbReference>
<dbReference type="PANTHER" id="PTHR43542:SF1">
    <property type="entry name" value="METHYLTRANSFERASE"/>
    <property type="match status" value="1"/>
</dbReference>
<keyword evidence="4" id="KW-1185">Reference proteome</keyword>
<dbReference type="PANTHER" id="PTHR43542">
    <property type="entry name" value="METHYLTRANSFERASE"/>
    <property type="match status" value="1"/>
</dbReference>
<name>A0A369LA65_9ACTN</name>
<comment type="caution">
    <text evidence="3">The sequence shown here is derived from an EMBL/GenBank/DDBJ whole genome shotgun (WGS) entry which is preliminary data.</text>
</comment>
<dbReference type="GO" id="GO:0003676">
    <property type="term" value="F:nucleic acid binding"/>
    <property type="evidence" value="ECO:0007669"/>
    <property type="project" value="InterPro"/>
</dbReference>
<keyword evidence="2 3" id="KW-0808">Transferase</keyword>
<dbReference type="PIRSF" id="PIRSF004553">
    <property type="entry name" value="CHP00095"/>
    <property type="match status" value="1"/>
</dbReference>
<dbReference type="InterPro" id="IPR002052">
    <property type="entry name" value="DNA_methylase_N6_adenine_CS"/>
</dbReference>
<dbReference type="PROSITE" id="PS00092">
    <property type="entry name" value="N6_MTASE"/>
    <property type="match status" value="1"/>
</dbReference>
<evidence type="ECO:0000256" key="2">
    <source>
        <dbReference type="ARBA" id="ARBA00022679"/>
    </source>
</evidence>
<dbReference type="RefSeq" id="WP_114620391.1">
    <property type="nucleotide sequence ID" value="NZ_PPTP01000003.1"/>
</dbReference>
<sequence length="199" mass="20945">MRIIAGQFRGRMLAAPKGDGTRPTTDRVRESLMSAVFSQRGGFEDAVVLDAFAGSGALGLEALSRGAARAVFYECAPEAAKVVQRNVANLGLEPARATVTRADVIERAPQFARPPFDLIFLDPPYAYDAMAVLGMAAGLVERGVAAPDAIVVYEHSLAGNDASALAAAELGFELASRKKYGDTTVDVLRAGERAASDND</sequence>
<reference evidence="3 4" key="1">
    <citation type="journal article" date="2018" name="Elife">
        <title>Discovery and characterization of a prevalent human gut bacterial enzyme sufficient for the inactivation of a family of plant toxins.</title>
        <authorList>
            <person name="Koppel N."/>
            <person name="Bisanz J.E."/>
            <person name="Pandelia M.E."/>
            <person name="Turnbaugh P.J."/>
            <person name="Balskus E.P."/>
        </authorList>
    </citation>
    <scope>NUCLEOTIDE SEQUENCE [LARGE SCALE GENOMIC DNA]</scope>
    <source>
        <strain evidence="4">anaerobia AP69FAA</strain>
    </source>
</reference>
<dbReference type="Proteomes" id="UP000253792">
    <property type="component" value="Unassembled WGS sequence"/>
</dbReference>
<dbReference type="Pfam" id="PF03602">
    <property type="entry name" value="Cons_hypoth95"/>
    <property type="match status" value="1"/>
</dbReference>
<dbReference type="CDD" id="cd02440">
    <property type="entry name" value="AdoMet_MTases"/>
    <property type="match status" value="1"/>
</dbReference>
<dbReference type="STRING" id="1034345.GCA_000236865_00348"/>
<dbReference type="InterPro" id="IPR004398">
    <property type="entry name" value="RNA_MeTrfase_RsmD"/>
</dbReference>
<dbReference type="AlphaFoldDB" id="A0A369LA65"/>
<accession>A0A369LA65</accession>
<dbReference type="SUPFAM" id="SSF53335">
    <property type="entry name" value="S-adenosyl-L-methionine-dependent methyltransferases"/>
    <property type="match status" value="1"/>
</dbReference>
<dbReference type="OrthoDB" id="9803017at2"/>
<dbReference type="NCBIfam" id="TIGR00095">
    <property type="entry name" value="16S rRNA (guanine(966)-N(2))-methyltransferase RsmD"/>
    <property type="match status" value="1"/>
</dbReference>